<dbReference type="OrthoDB" id="6021377at2759"/>
<proteinExistence type="inferred from homology"/>
<dbReference type="WBParaSite" id="ECPE_0000139601-mRNA-1">
    <property type="protein sequence ID" value="ECPE_0000139601-mRNA-1"/>
    <property type="gene ID" value="ECPE_0000139601"/>
</dbReference>
<dbReference type="AlphaFoldDB" id="A0A183A361"/>
<gene>
    <name evidence="4" type="ORF">ECPE_LOCUS1396</name>
</gene>
<dbReference type="GO" id="GO:0042981">
    <property type="term" value="P:regulation of apoptotic process"/>
    <property type="evidence" value="ECO:0007669"/>
    <property type="project" value="InterPro"/>
</dbReference>
<dbReference type="GO" id="GO:0097192">
    <property type="term" value="P:extrinsic apoptotic signaling pathway in absence of ligand"/>
    <property type="evidence" value="ECO:0007669"/>
    <property type="project" value="TreeGrafter"/>
</dbReference>
<dbReference type="Gene3D" id="1.10.437.10">
    <property type="entry name" value="Blc2-like"/>
    <property type="match status" value="1"/>
</dbReference>
<evidence type="ECO:0000259" key="3">
    <source>
        <dbReference type="SMART" id="SM00337"/>
    </source>
</evidence>
<dbReference type="InterPro" id="IPR026298">
    <property type="entry name" value="Bcl-2_fam"/>
</dbReference>
<dbReference type="InterPro" id="IPR002475">
    <property type="entry name" value="Bcl2-like"/>
</dbReference>
<keyword evidence="2" id="KW-0053">Apoptosis</keyword>
<dbReference type="PROSITE" id="PS01258">
    <property type="entry name" value="BH2"/>
    <property type="match status" value="1"/>
</dbReference>
<evidence type="ECO:0000256" key="1">
    <source>
        <dbReference type="ARBA" id="ARBA00009458"/>
    </source>
</evidence>
<dbReference type="GO" id="GO:0005741">
    <property type="term" value="C:mitochondrial outer membrane"/>
    <property type="evidence" value="ECO:0007669"/>
    <property type="project" value="TreeGrafter"/>
</dbReference>
<feature type="domain" description="Bcl-2 Bcl-2 homology region 1-3" evidence="3">
    <location>
        <begin position="44"/>
        <end position="146"/>
    </location>
</feature>
<dbReference type="CDD" id="cd06845">
    <property type="entry name" value="Bcl-2_like"/>
    <property type="match status" value="1"/>
</dbReference>
<organism evidence="6">
    <name type="scientific">Echinostoma caproni</name>
    <dbReference type="NCBI Taxonomy" id="27848"/>
    <lineage>
        <taxon>Eukaryota</taxon>
        <taxon>Metazoa</taxon>
        <taxon>Spiralia</taxon>
        <taxon>Lophotrochozoa</taxon>
        <taxon>Platyhelminthes</taxon>
        <taxon>Trematoda</taxon>
        <taxon>Digenea</taxon>
        <taxon>Plagiorchiida</taxon>
        <taxon>Echinostomata</taxon>
        <taxon>Echinostomatoidea</taxon>
        <taxon>Echinostomatidae</taxon>
        <taxon>Echinostoma</taxon>
    </lineage>
</organism>
<protein>
    <submittedName>
        <fullName evidence="6">BCL domain-containing protein</fullName>
    </submittedName>
</protein>
<evidence type="ECO:0000313" key="6">
    <source>
        <dbReference type="WBParaSite" id="ECPE_0000139601-mRNA-1"/>
    </source>
</evidence>
<dbReference type="GO" id="GO:0008630">
    <property type="term" value="P:intrinsic apoptotic signaling pathway in response to DNA damage"/>
    <property type="evidence" value="ECO:0007669"/>
    <property type="project" value="TreeGrafter"/>
</dbReference>
<keyword evidence="5" id="KW-1185">Reference proteome</keyword>
<sequence length="159" mass="18371">MTSANPSAFYEYTKALCQSFLFSSLSKDELSQISLDDKKLVDILITLAGEFDRRFSQPSTMEQTMRQLDLSEDNLDNIRDVYIEVLNGMFRKLNWGRIVAMLASLRMLAMYLLKRGRRRDVDDLIESTAMYCDGKLRIWIQRHGGWVSFICAIHAPNFG</sequence>
<dbReference type="PANTHER" id="PTHR11256">
    <property type="entry name" value="BCL-2 RELATED"/>
    <property type="match status" value="1"/>
</dbReference>
<name>A0A183A361_9TREM</name>
<evidence type="ECO:0000256" key="2">
    <source>
        <dbReference type="ARBA" id="ARBA00022703"/>
    </source>
</evidence>
<dbReference type="InterPro" id="IPR046371">
    <property type="entry name" value="Bcl-2_BH1-3"/>
</dbReference>
<dbReference type="Proteomes" id="UP000272942">
    <property type="component" value="Unassembled WGS sequence"/>
</dbReference>
<comment type="similarity">
    <text evidence="1">Belongs to the Bcl-2 family.</text>
</comment>
<accession>A0A183A361</accession>
<dbReference type="GO" id="GO:0051400">
    <property type="term" value="F:BH domain binding"/>
    <property type="evidence" value="ECO:0007669"/>
    <property type="project" value="TreeGrafter"/>
</dbReference>
<dbReference type="SUPFAM" id="SSF56854">
    <property type="entry name" value="Bcl-2 inhibitors of programmed cell death"/>
    <property type="match status" value="1"/>
</dbReference>
<reference evidence="6" key="1">
    <citation type="submission" date="2016-06" db="UniProtKB">
        <authorList>
            <consortium name="WormBaseParasite"/>
        </authorList>
    </citation>
    <scope>IDENTIFICATION</scope>
</reference>
<dbReference type="GO" id="GO:0001836">
    <property type="term" value="P:release of cytochrome c from mitochondria"/>
    <property type="evidence" value="ECO:0007669"/>
    <property type="project" value="TreeGrafter"/>
</dbReference>
<dbReference type="InterPro" id="IPR036834">
    <property type="entry name" value="Bcl-2-like_sf"/>
</dbReference>
<dbReference type="SMART" id="SM00337">
    <property type="entry name" value="BCL"/>
    <property type="match status" value="1"/>
</dbReference>
<evidence type="ECO:0000313" key="5">
    <source>
        <dbReference type="Proteomes" id="UP000272942"/>
    </source>
</evidence>
<dbReference type="PROSITE" id="PS50062">
    <property type="entry name" value="BCL2_FAMILY"/>
    <property type="match status" value="1"/>
</dbReference>
<evidence type="ECO:0000313" key="4">
    <source>
        <dbReference type="EMBL" id="VDP38234.1"/>
    </source>
</evidence>
<dbReference type="Pfam" id="PF00452">
    <property type="entry name" value="Bcl-2"/>
    <property type="match status" value="1"/>
</dbReference>
<dbReference type="InterPro" id="IPR020726">
    <property type="entry name" value="Bcl2_BH2_motif_CS"/>
</dbReference>
<dbReference type="EMBL" id="UZAN01008516">
    <property type="protein sequence ID" value="VDP38234.1"/>
    <property type="molecule type" value="Genomic_DNA"/>
</dbReference>
<reference evidence="4 5" key="2">
    <citation type="submission" date="2018-11" db="EMBL/GenBank/DDBJ databases">
        <authorList>
            <consortium name="Pathogen Informatics"/>
        </authorList>
    </citation>
    <scope>NUCLEOTIDE SEQUENCE [LARGE SCALE GENOMIC DNA]</scope>
    <source>
        <strain evidence="4 5">Egypt</strain>
    </source>
</reference>